<proteinExistence type="inferred from homology"/>
<evidence type="ECO:0000256" key="7">
    <source>
        <dbReference type="ARBA" id="ARBA00023125"/>
    </source>
</evidence>
<dbReference type="eggNOG" id="ENOG502RWMV">
    <property type="taxonomic scope" value="Eukaryota"/>
</dbReference>
<evidence type="ECO:0000256" key="9">
    <source>
        <dbReference type="ARBA" id="ARBA00023242"/>
    </source>
</evidence>
<keyword evidence="7" id="KW-0238">DNA-binding</keyword>
<evidence type="ECO:0000256" key="2">
    <source>
        <dbReference type="ARBA" id="ARBA00006899"/>
    </source>
</evidence>
<evidence type="ECO:0000256" key="1">
    <source>
        <dbReference type="ARBA" id="ARBA00004604"/>
    </source>
</evidence>
<comment type="similarity">
    <text evidence="2">Belongs to the RRN7/TAF1B family.</text>
</comment>
<evidence type="ECO:0000256" key="10">
    <source>
        <dbReference type="SAM" id="SignalP"/>
    </source>
</evidence>
<keyword evidence="10" id="KW-0732">Signal</keyword>
<keyword evidence="9" id="KW-0539">Nucleus</keyword>
<evidence type="ECO:0000256" key="5">
    <source>
        <dbReference type="ARBA" id="ARBA00022833"/>
    </source>
</evidence>
<dbReference type="GO" id="GO:0042790">
    <property type="term" value="P:nucleolar large rRNA transcription by RNA polymerase I"/>
    <property type="evidence" value="ECO:0007669"/>
    <property type="project" value="TreeGrafter"/>
</dbReference>
<evidence type="ECO:0000256" key="3">
    <source>
        <dbReference type="ARBA" id="ARBA00022723"/>
    </source>
</evidence>
<reference evidence="11 12" key="1">
    <citation type="journal article" date="2012" name="Genome Biol.">
        <title>Genome and low-iron response of an oceanic diatom adapted to chronic iron limitation.</title>
        <authorList>
            <person name="Lommer M."/>
            <person name="Specht M."/>
            <person name="Roy A.S."/>
            <person name="Kraemer L."/>
            <person name="Andreson R."/>
            <person name="Gutowska M.A."/>
            <person name="Wolf J."/>
            <person name="Bergner S.V."/>
            <person name="Schilhabel M.B."/>
            <person name="Klostermeier U.C."/>
            <person name="Beiko R.G."/>
            <person name="Rosenstiel P."/>
            <person name="Hippler M."/>
            <person name="Laroche J."/>
        </authorList>
    </citation>
    <scope>NUCLEOTIDE SEQUENCE [LARGE SCALE GENOMIC DNA]</scope>
    <source>
        <strain evidence="11 12">CCMP1005</strain>
    </source>
</reference>
<dbReference type="GO" id="GO:0008270">
    <property type="term" value="F:zinc ion binding"/>
    <property type="evidence" value="ECO:0007669"/>
    <property type="project" value="UniProtKB-KW"/>
</dbReference>
<gene>
    <name evidence="11" type="ORF">THAOC_07510</name>
</gene>
<evidence type="ECO:0000313" key="11">
    <source>
        <dbReference type="EMBL" id="EJK71079.1"/>
    </source>
</evidence>
<evidence type="ECO:0000256" key="6">
    <source>
        <dbReference type="ARBA" id="ARBA00023015"/>
    </source>
</evidence>
<keyword evidence="6" id="KW-0805">Transcription regulation</keyword>
<dbReference type="PANTHER" id="PTHR31576">
    <property type="entry name" value="TATA BOX-BINDING PROTEIN-ASSOCIATED FACTOR RNA POLYMERASE I SUBUNIT B"/>
    <property type="match status" value="1"/>
</dbReference>
<name>K0T1N2_THAOC</name>
<evidence type="ECO:0000313" key="12">
    <source>
        <dbReference type="Proteomes" id="UP000266841"/>
    </source>
</evidence>
<feature type="chain" id="PRO_5003837610" evidence="10">
    <location>
        <begin position="20"/>
        <end position="410"/>
    </location>
</feature>
<dbReference type="Proteomes" id="UP000266841">
    <property type="component" value="Unassembled WGS sequence"/>
</dbReference>
<dbReference type="OrthoDB" id="10609565at2759"/>
<keyword evidence="5" id="KW-0862">Zinc</keyword>
<dbReference type="InterPro" id="IPR033599">
    <property type="entry name" value="TAF1B/Rrn7"/>
</dbReference>
<dbReference type="AlphaFoldDB" id="K0T1N2"/>
<accession>K0T1N2</accession>
<dbReference type="EMBL" id="AGNL01007674">
    <property type="protein sequence ID" value="EJK71079.1"/>
    <property type="molecule type" value="Genomic_DNA"/>
</dbReference>
<evidence type="ECO:0000256" key="8">
    <source>
        <dbReference type="ARBA" id="ARBA00023163"/>
    </source>
</evidence>
<sequence length="410" mass="45617">MKIRPSLTLLLAILQLALTHLQSGIAPYQITSWVSNGLLPHALNGYELLPLGIKEDIQTIKNFFSRSFVPPAKVVADMVDMLATACNWFDDGLAIGRGKPGLNWRSFSNIGGGSSRTGKLDSTHPVHCHTYYNIPLLAARMVEVLGLQQQVLDNALSLMGVRGAAKADIKEEGGSNNDEVSESQKFVMPALKCAAHGNLYTPLDVASVIIVACKCCPGWENWRISTYSCEEVTDSDELTSFVPWNEQQLCLLKSGQLDHYLNFLQSSGFMRDDQKCKMSQYLLSLDKNLSDPDMDFSDPDTDTVVLNSSDVTSAVEGNRVLSGALNPNEELDVNSKNDNHGQFIYKRYQQSRKVGLIKKPPDANYARLIEFICFVIQEPRPIELHKSVERIEDELVSFFPTKPNREKTEG</sequence>
<feature type="signal peptide" evidence="10">
    <location>
        <begin position="1"/>
        <end position="19"/>
    </location>
</feature>
<keyword evidence="4" id="KW-0863">Zinc-finger</keyword>
<protein>
    <submittedName>
        <fullName evidence="11">Uncharacterized protein</fullName>
    </submittedName>
</protein>
<keyword evidence="12" id="KW-1185">Reference proteome</keyword>
<keyword evidence="8" id="KW-0804">Transcription</keyword>
<keyword evidence="3" id="KW-0479">Metal-binding</keyword>
<dbReference type="GO" id="GO:0070860">
    <property type="term" value="C:RNA polymerase I core factor complex"/>
    <property type="evidence" value="ECO:0007669"/>
    <property type="project" value="InterPro"/>
</dbReference>
<comment type="subcellular location">
    <subcellularLocation>
        <location evidence="1">Nucleus</location>
        <location evidence="1">Nucleolus</location>
    </subcellularLocation>
</comment>
<evidence type="ECO:0000256" key="4">
    <source>
        <dbReference type="ARBA" id="ARBA00022771"/>
    </source>
</evidence>
<dbReference type="PANTHER" id="PTHR31576:SF2">
    <property type="entry name" value="TATA BOX-BINDING PROTEIN-ASSOCIATED FACTOR RNA POLYMERASE I SUBUNIT B"/>
    <property type="match status" value="1"/>
</dbReference>
<organism evidence="11 12">
    <name type="scientific">Thalassiosira oceanica</name>
    <name type="common">Marine diatom</name>
    <dbReference type="NCBI Taxonomy" id="159749"/>
    <lineage>
        <taxon>Eukaryota</taxon>
        <taxon>Sar</taxon>
        <taxon>Stramenopiles</taxon>
        <taxon>Ochrophyta</taxon>
        <taxon>Bacillariophyta</taxon>
        <taxon>Coscinodiscophyceae</taxon>
        <taxon>Thalassiosirophycidae</taxon>
        <taxon>Thalassiosirales</taxon>
        <taxon>Thalassiosiraceae</taxon>
        <taxon>Thalassiosira</taxon>
    </lineage>
</organism>
<dbReference type="GO" id="GO:0001164">
    <property type="term" value="F:RNA polymerase I core promoter sequence-specific DNA binding"/>
    <property type="evidence" value="ECO:0007669"/>
    <property type="project" value="InterPro"/>
</dbReference>
<comment type="caution">
    <text evidence="11">The sequence shown here is derived from an EMBL/GenBank/DDBJ whole genome shotgun (WGS) entry which is preliminary data.</text>
</comment>